<evidence type="ECO:0000313" key="8">
    <source>
        <dbReference type="Proteomes" id="UP000295680"/>
    </source>
</evidence>
<feature type="transmembrane region" description="Helical" evidence="5">
    <location>
        <begin position="362"/>
        <end position="381"/>
    </location>
</feature>
<dbReference type="EMBL" id="SLWS01000009">
    <property type="protein sequence ID" value="TCO54051.1"/>
    <property type="molecule type" value="Genomic_DNA"/>
</dbReference>
<dbReference type="RefSeq" id="WP_132123058.1">
    <property type="nucleotide sequence ID" value="NZ_SLWS01000009.1"/>
</dbReference>
<comment type="caution">
    <text evidence="7">The sequence shown here is derived from an EMBL/GenBank/DDBJ whole genome shotgun (WGS) entry which is preliminary data.</text>
</comment>
<feature type="transmembrane region" description="Helical" evidence="5">
    <location>
        <begin position="248"/>
        <end position="268"/>
    </location>
</feature>
<feature type="transmembrane region" description="Helical" evidence="5">
    <location>
        <begin position="214"/>
        <end position="236"/>
    </location>
</feature>
<accession>A0A4R2J5C1</accession>
<feature type="transmembrane region" description="Helical" evidence="5">
    <location>
        <begin position="75"/>
        <end position="93"/>
    </location>
</feature>
<feature type="transmembrane region" description="Helical" evidence="5">
    <location>
        <begin position="301"/>
        <end position="322"/>
    </location>
</feature>
<dbReference type="Proteomes" id="UP000295680">
    <property type="component" value="Unassembled WGS sequence"/>
</dbReference>
<sequence>MSQQSSRWSVIVVFALFVAATQVIWLNFAGVSTAAAAHYGVSETAVGWLAQVFPLLYVVLAIPAGLVLDRNFRGGLAVGAVLTALGAVMRLVGDNFGWVLAGQTVAAIAQPLVLNAITVIAVRYLVERHRPAGIAISSASTFAGSAVVFVLTAVLPEEADLNRLLTISTLIAVVTAVALLIALRTPMLRETATVSSPGRAALRVAWNDKVIRRLCLLVFCTFGVFVALTTFTQPLLEPAGVSGSSASWILLVNVIAGVAGSMILPIIAVRRGVELPLLVAGVAVAALGCVTLAFAPGTSTGMLSLLVIGFLLMPSLPIVLELTERRAGGAQGTATGLIWLCGNVGSLVVATVVGFLVDQPTVAFLVIAVVALLGVPVTRLLRSHLGGNSSSQPAGPAVPVVDVPVVD</sequence>
<proteinExistence type="predicted"/>
<keyword evidence="2 5" id="KW-0812">Transmembrane</keyword>
<dbReference type="AlphaFoldDB" id="A0A4R2J5C1"/>
<reference evidence="7 8" key="1">
    <citation type="submission" date="2019-03" db="EMBL/GenBank/DDBJ databases">
        <title>Genomic Encyclopedia of Type Strains, Phase IV (KMG-IV): sequencing the most valuable type-strain genomes for metagenomic binning, comparative biology and taxonomic classification.</title>
        <authorList>
            <person name="Goeker M."/>
        </authorList>
    </citation>
    <scope>NUCLEOTIDE SEQUENCE [LARGE SCALE GENOMIC DNA]</scope>
    <source>
        <strain evidence="7 8">DSM 45934</strain>
    </source>
</reference>
<evidence type="ECO:0000256" key="3">
    <source>
        <dbReference type="ARBA" id="ARBA00022989"/>
    </source>
</evidence>
<feature type="transmembrane region" description="Helical" evidence="5">
    <location>
        <begin position="133"/>
        <end position="155"/>
    </location>
</feature>
<evidence type="ECO:0000256" key="1">
    <source>
        <dbReference type="ARBA" id="ARBA00004651"/>
    </source>
</evidence>
<organism evidence="7 8">
    <name type="scientific">Actinocrispum wychmicini</name>
    <dbReference type="NCBI Taxonomy" id="1213861"/>
    <lineage>
        <taxon>Bacteria</taxon>
        <taxon>Bacillati</taxon>
        <taxon>Actinomycetota</taxon>
        <taxon>Actinomycetes</taxon>
        <taxon>Pseudonocardiales</taxon>
        <taxon>Pseudonocardiaceae</taxon>
        <taxon>Actinocrispum</taxon>
    </lineage>
</organism>
<evidence type="ECO:0000256" key="4">
    <source>
        <dbReference type="ARBA" id="ARBA00023136"/>
    </source>
</evidence>
<dbReference type="InterPro" id="IPR049680">
    <property type="entry name" value="FLVCR1-2_SLC49-like"/>
</dbReference>
<evidence type="ECO:0000256" key="5">
    <source>
        <dbReference type="SAM" id="Phobius"/>
    </source>
</evidence>
<dbReference type="Gene3D" id="1.20.1250.20">
    <property type="entry name" value="MFS general substrate transporter like domains"/>
    <property type="match status" value="2"/>
</dbReference>
<dbReference type="PANTHER" id="PTHR10924">
    <property type="entry name" value="MAJOR FACILITATOR SUPERFAMILY PROTEIN-RELATED"/>
    <property type="match status" value="1"/>
</dbReference>
<dbReference type="OrthoDB" id="6899210at2"/>
<feature type="transmembrane region" description="Helical" evidence="5">
    <location>
        <begin position="334"/>
        <end position="356"/>
    </location>
</feature>
<evidence type="ECO:0000313" key="7">
    <source>
        <dbReference type="EMBL" id="TCO54051.1"/>
    </source>
</evidence>
<dbReference type="PANTHER" id="PTHR10924:SF6">
    <property type="entry name" value="SOLUTE CARRIER FAMILY 49 MEMBER A3"/>
    <property type="match status" value="1"/>
</dbReference>
<dbReference type="PROSITE" id="PS50850">
    <property type="entry name" value="MFS"/>
    <property type="match status" value="1"/>
</dbReference>
<keyword evidence="4 5" id="KW-0472">Membrane</keyword>
<evidence type="ECO:0000256" key="2">
    <source>
        <dbReference type="ARBA" id="ARBA00022692"/>
    </source>
</evidence>
<feature type="domain" description="Major facilitator superfamily (MFS) profile" evidence="6">
    <location>
        <begin position="8"/>
        <end position="386"/>
    </location>
</feature>
<comment type="subcellular location">
    <subcellularLocation>
        <location evidence="1">Cell membrane</location>
        <topology evidence="1">Multi-pass membrane protein</topology>
    </subcellularLocation>
</comment>
<dbReference type="InterPro" id="IPR020846">
    <property type="entry name" value="MFS_dom"/>
</dbReference>
<dbReference type="GO" id="GO:0022857">
    <property type="term" value="F:transmembrane transporter activity"/>
    <property type="evidence" value="ECO:0007669"/>
    <property type="project" value="InterPro"/>
</dbReference>
<feature type="transmembrane region" description="Helical" evidence="5">
    <location>
        <begin position="275"/>
        <end position="295"/>
    </location>
</feature>
<keyword evidence="8" id="KW-1185">Reference proteome</keyword>
<evidence type="ECO:0000259" key="6">
    <source>
        <dbReference type="PROSITE" id="PS50850"/>
    </source>
</evidence>
<gene>
    <name evidence="7" type="ORF">EV192_10931</name>
</gene>
<dbReference type="SUPFAM" id="SSF103473">
    <property type="entry name" value="MFS general substrate transporter"/>
    <property type="match status" value="1"/>
</dbReference>
<feature type="transmembrane region" description="Helical" evidence="5">
    <location>
        <begin position="105"/>
        <end position="126"/>
    </location>
</feature>
<name>A0A4R2J5C1_9PSEU</name>
<protein>
    <submittedName>
        <fullName evidence="7">Putative MFS family arabinose efflux permease</fullName>
    </submittedName>
</protein>
<dbReference type="Pfam" id="PF07690">
    <property type="entry name" value="MFS_1"/>
    <property type="match status" value="1"/>
</dbReference>
<dbReference type="InterPro" id="IPR036259">
    <property type="entry name" value="MFS_trans_sf"/>
</dbReference>
<dbReference type="InterPro" id="IPR011701">
    <property type="entry name" value="MFS"/>
</dbReference>
<keyword evidence="3 5" id="KW-1133">Transmembrane helix</keyword>
<feature type="transmembrane region" description="Helical" evidence="5">
    <location>
        <begin position="46"/>
        <end position="68"/>
    </location>
</feature>
<feature type="transmembrane region" description="Helical" evidence="5">
    <location>
        <begin position="161"/>
        <end position="183"/>
    </location>
</feature>
<dbReference type="GO" id="GO:0005886">
    <property type="term" value="C:plasma membrane"/>
    <property type="evidence" value="ECO:0007669"/>
    <property type="project" value="UniProtKB-SubCell"/>
</dbReference>